<dbReference type="GO" id="GO:0004930">
    <property type="term" value="F:G protein-coupled receptor activity"/>
    <property type="evidence" value="ECO:0007669"/>
    <property type="project" value="UniProtKB-KW"/>
</dbReference>
<dbReference type="Gene3D" id="1.20.1070.10">
    <property type="entry name" value="Rhodopsin 7-helix transmembrane proteins"/>
    <property type="match status" value="1"/>
</dbReference>
<evidence type="ECO:0000256" key="6">
    <source>
        <dbReference type="ARBA" id="ARBA00023136"/>
    </source>
</evidence>
<dbReference type="PANTHER" id="PTHR24249">
    <property type="entry name" value="HISTAMINE RECEPTOR-RELATED G-PROTEIN COUPLED RECEPTOR"/>
    <property type="match status" value="1"/>
</dbReference>
<keyword evidence="6 9" id="KW-0472">Membrane</keyword>
<dbReference type="OMA" id="RINWLAR"/>
<proteinExistence type="predicted"/>
<keyword evidence="8" id="KW-0807">Transducer</keyword>
<evidence type="ECO:0000256" key="4">
    <source>
        <dbReference type="ARBA" id="ARBA00022989"/>
    </source>
</evidence>
<keyword evidence="7" id="KW-0675">Receptor</keyword>
<feature type="transmembrane region" description="Helical" evidence="9">
    <location>
        <begin position="111"/>
        <end position="129"/>
    </location>
</feature>
<dbReference type="GO" id="GO:0005886">
    <property type="term" value="C:plasma membrane"/>
    <property type="evidence" value="ECO:0007669"/>
    <property type="project" value="UniProtKB-SubCell"/>
</dbReference>
<feature type="transmembrane region" description="Helical" evidence="9">
    <location>
        <begin position="149"/>
        <end position="168"/>
    </location>
</feature>
<dbReference type="PRINTS" id="PR00237">
    <property type="entry name" value="GPCRRHODOPSN"/>
</dbReference>
<keyword evidence="5" id="KW-0297">G-protein coupled receptor</keyword>
<evidence type="ECO:0000313" key="12">
    <source>
        <dbReference type="Proteomes" id="UP000887567"/>
    </source>
</evidence>
<dbReference type="Pfam" id="PF00001">
    <property type="entry name" value="7tm_1"/>
    <property type="match status" value="1"/>
</dbReference>
<reference evidence="11" key="1">
    <citation type="submission" date="2022-11" db="UniProtKB">
        <authorList>
            <consortium name="EnsemblMetazoa"/>
        </authorList>
    </citation>
    <scope>IDENTIFICATION</scope>
</reference>
<keyword evidence="12" id="KW-1185">Reference proteome</keyword>
<evidence type="ECO:0000256" key="5">
    <source>
        <dbReference type="ARBA" id="ARBA00023040"/>
    </source>
</evidence>
<dbReference type="InterPro" id="IPR050569">
    <property type="entry name" value="TAAR"/>
</dbReference>
<dbReference type="AlphaFoldDB" id="A0A913YBW8"/>
<accession>A0A913YBW8</accession>
<evidence type="ECO:0000256" key="2">
    <source>
        <dbReference type="ARBA" id="ARBA00022475"/>
    </source>
</evidence>
<evidence type="ECO:0000256" key="8">
    <source>
        <dbReference type="ARBA" id="ARBA00023224"/>
    </source>
</evidence>
<sequence>MTTRRSAILIVLGWVHSVFWPVAPLLGWGEIVMDPMTNTCRPNFGGKGVVSKTYAMVMSFFSFVIPTVVMIGCYCQIFRVARNQVKLINKNSIETRQNGGSHRNKANESKALKTVLLVLGAFVLAWLPYTIISTGKLVTRWNIGPTSANAVLTITLINGSINPFIYSLRDKRFKGGFKKIICSCGKNLVEDTMDSYVSSVRRTQASQPEINAQDTHL</sequence>
<feature type="domain" description="G-protein coupled receptors family 1 profile" evidence="10">
    <location>
        <begin position="1"/>
        <end position="166"/>
    </location>
</feature>
<dbReference type="PROSITE" id="PS50262">
    <property type="entry name" value="G_PROTEIN_RECEP_F1_2"/>
    <property type="match status" value="1"/>
</dbReference>
<evidence type="ECO:0000313" key="11">
    <source>
        <dbReference type="EnsemblMetazoa" id="XP_020917377.1"/>
    </source>
</evidence>
<protein>
    <recommendedName>
        <fullName evidence="10">G-protein coupled receptors family 1 profile domain-containing protein</fullName>
    </recommendedName>
</protein>
<name>A0A913YBW8_EXADI</name>
<keyword evidence="3 9" id="KW-0812">Transmembrane</keyword>
<evidence type="ECO:0000256" key="1">
    <source>
        <dbReference type="ARBA" id="ARBA00004651"/>
    </source>
</evidence>
<feature type="transmembrane region" description="Helical" evidence="9">
    <location>
        <begin position="54"/>
        <end position="77"/>
    </location>
</feature>
<dbReference type="OrthoDB" id="5959645at2759"/>
<evidence type="ECO:0000259" key="10">
    <source>
        <dbReference type="PROSITE" id="PS50262"/>
    </source>
</evidence>
<dbReference type="InterPro" id="IPR000276">
    <property type="entry name" value="GPCR_Rhodpsn"/>
</dbReference>
<keyword evidence="2" id="KW-1003">Cell membrane</keyword>
<evidence type="ECO:0000256" key="7">
    <source>
        <dbReference type="ARBA" id="ARBA00023170"/>
    </source>
</evidence>
<dbReference type="PANTHER" id="PTHR24249:SF372">
    <property type="entry name" value="G-PROTEIN COUPLED RECEPTORS FAMILY 1 PROFILE DOMAIN-CONTAINING PROTEIN"/>
    <property type="match status" value="1"/>
</dbReference>
<organism evidence="11 12">
    <name type="scientific">Exaiptasia diaphana</name>
    <name type="common">Tropical sea anemone</name>
    <name type="synonym">Aiptasia pulchella</name>
    <dbReference type="NCBI Taxonomy" id="2652724"/>
    <lineage>
        <taxon>Eukaryota</taxon>
        <taxon>Metazoa</taxon>
        <taxon>Cnidaria</taxon>
        <taxon>Anthozoa</taxon>
        <taxon>Hexacorallia</taxon>
        <taxon>Actiniaria</taxon>
        <taxon>Aiptasiidae</taxon>
        <taxon>Exaiptasia</taxon>
    </lineage>
</organism>
<feature type="transmembrane region" description="Helical" evidence="9">
    <location>
        <begin position="7"/>
        <end position="28"/>
    </location>
</feature>
<dbReference type="SUPFAM" id="SSF81321">
    <property type="entry name" value="Family A G protein-coupled receptor-like"/>
    <property type="match status" value="1"/>
</dbReference>
<dbReference type="KEGG" id="epa:110254691"/>
<evidence type="ECO:0000256" key="3">
    <source>
        <dbReference type="ARBA" id="ARBA00022692"/>
    </source>
</evidence>
<dbReference type="EnsemblMetazoa" id="XM_021061718.2">
    <property type="protein sequence ID" value="XP_020917377.1"/>
    <property type="gene ID" value="LOC110254691"/>
</dbReference>
<evidence type="ECO:0000256" key="9">
    <source>
        <dbReference type="SAM" id="Phobius"/>
    </source>
</evidence>
<keyword evidence="4 9" id="KW-1133">Transmembrane helix</keyword>
<dbReference type="InterPro" id="IPR017452">
    <property type="entry name" value="GPCR_Rhodpsn_7TM"/>
</dbReference>
<dbReference type="Proteomes" id="UP000887567">
    <property type="component" value="Unplaced"/>
</dbReference>
<dbReference type="RefSeq" id="XP_020917377.1">
    <property type="nucleotide sequence ID" value="XM_021061718.2"/>
</dbReference>
<comment type="subcellular location">
    <subcellularLocation>
        <location evidence="1">Cell membrane</location>
        <topology evidence="1">Multi-pass membrane protein</topology>
    </subcellularLocation>
</comment>
<dbReference type="GeneID" id="110254691"/>